<proteinExistence type="predicted"/>
<dbReference type="InterPro" id="IPR027417">
    <property type="entry name" value="P-loop_NTPase"/>
</dbReference>
<dbReference type="PANTHER" id="PTHR47961:SF6">
    <property type="entry name" value="DNA-DIRECTED DNA POLYMERASE"/>
    <property type="match status" value="1"/>
</dbReference>
<keyword evidence="7" id="KW-1185">Reference proteome</keyword>
<dbReference type="InterPro" id="IPR011545">
    <property type="entry name" value="DEAD/DEAH_box_helicase_dom"/>
</dbReference>
<keyword evidence="3 6" id="KW-0347">Helicase</keyword>
<keyword evidence="2" id="KW-0378">Hydrolase</keyword>
<dbReference type="Pfam" id="PF00270">
    <property type="entry name" value="DEAD"/>
    <property type="match status" value="1"/>
</dbReference>
<evidence type="ECO:0000256" key="2">
    <source>
        <dbReference type="ARBA" id="ARBA00022801"/>
    </source>
</evidence>
<accession>A0ABS3B4Q4</accession>
<dbReference type="Gene3D" id="3.40.50.300">
    <property type="entry name" value="P-loop containing nucleotide triphosphate hydrolases"/>
    <property type="match status" value="2"/>
</dbReference>
<comment type="caution">
    <text evidence="6">The sequence shown here is derived from an EMBL/GenBank/DDBJ whole genome shotgun (WGS) entry which is preliminary data.</text>
</comment>
<dbReference type="PROSITE" id="PS51192">
    <property type="entry name" value="HELICASE_ATP_BIND_1"/>
    <property type="match status" value="1"/>
</dbReference>
<keyword evidence="4" id="KW-0067">ATP-binding</keyword>
<gene>
    <name evidence="6" type="ORF">JR064_15085</name>
</gene>
<dbReference type="SUPFAM" id="SSF52540">
    <property type="entry name" value="P-loop containing nucleoside triphosphate hydrolases"/>
    <property type="match status" value="1"/>
</dbReference>
<sequence length="848" mass="92855">MSAIDQSRVAAAVEMMLDVEHRRFGKQIGLLDKPTPALTFEQHVELIYAIDELGRAESDADARMAVQLIALAWEHSTEQQKAQIRRLCVSVLSRIGVSPSASMLEVDRQGAGVLSSLDSLSSEMASSLHQVAYSEVVGKVEYYLTKFQALVLDAVSDKKVIGVSAPTSAGKSFALYLCIVRMALSGSRSMIYIVPTISLMNQVSRDLRELMESHGLVDWQILTSFDSASEKRVFVMTQERALPHQLASVSSPFAMIIVDEVQNLERFSEDKDIRSKILLDSIMELYEKSGDAKVVLSGPRVSNLSGLGKSLFGVSAEEVETGQAPVASLTYAISKDKNGALLTQYSERYRAGRPLRAALGVSVPGIGKSLYSDDYLEYICGLLSRLGSTSRPIIFSPTADQARKTAVGLIGNMGSVGKGAASARSTLAKYISDSVHPKYDLVRCVEAGVGFHTARMPPHIRLVCEMAYSEGDLSTMVCTTTLMQGVNLPANIVIARNPNLFIRRKGGGSDPKLSPYEFSNLRGRAGRLMKDFVGRTLVMDGDSFNEKNGGDLFPDPSKDVKPSYKELFERDRDAVVDALTNPGNEDEHSRFICSQIRYSVVRFGSSAAGRLAMKGVDLPPAVVADVAKQLSRLDVGRDVCLANRYWDPFDLQAVKDNFVSSGIAELPDSPWRIDSGHLQQLIELQARVSPSYFERYLGSGQLERLQTLSISAIDWARETPLHEMLKSIYSPGNEAAAIESRVSDIQKHVIYGIPALLKPIADIAGSGQGLLASVETGVYSSAGRMLVAKGLYRDTAVTVRRMLLPKLDGDMDTVAKVGLELLDGQLHKLNYWVRRQVEPLLNQWKRSV</sequence>
<organism evidence="6 7">
    <name type="scientific">Xanthomonas bonasiae</name>
    <dbReference type="NCBI Taxonomy" id="2810351"/>
    <lineage>
        <taxon>Bacteria</taxon>
        <taxon>Pseudomonadati</taxon>
        <taxon>Pseudomonadota</taxon>
        <taxon>Gammaproteobacteria</taxon>
        <taxon>Lysobacterales</taxon>
        <taxon>Lysobacteraceae</taxon>
        <taxon>Xanthomonas</taxon>
    </lineage>
</organism>
<dbReference type="SMART" id="SM00487">
    <property type="entry name" value="DEXDc"/>
    <property type="match status" value="1"/>
</dbReference>
<dbReference type="PANTHER" id="PTHR47961">
    <property type="entry name" value="DNA POLYMERASE THETA, PUTATIVE (AFU_ORTHOLOGUE AFUA_1G05260)-RELATED"/>
    <property type="match status" value="1"/>
</dbReference>
<evidence type="ECO:0000256" key="3">
    <source>
        <dbReference type="ARBA" id="ARBA00022806"/>
    </source>
</evidence>
<evidence type="ECO:0000256" key="1">
    <source>
        <dbReference type="ARBA" id="ARBA00022741"/>
    </source>
</evidence>
<keyword evidence="1" id="KW-0547">Nucleotide-binding</keyword>
<evidence type="ECO:0000313" key="6">
    <source>
        <dbReference type="EMBL" id="MBN6103491.1"/>
    </source>
</evidence>
<name>A0ABS3B4Q4_9XANT</name>
<evidence type="ECO:0000313" key="7">
    <source>
        <dbReference type="Proteomes" id="UP000695802"/>
    </source>
</evidence>
<dbReference type="GO" id="GO:0004386">
    <property type="term" value="F:helicase activity"/>
    <property type="evidence" value="ECO:0007669"/>
    <property type="project" value="UniProtKB-KW"/>
</dbReference>
<evidence type="ECO:0000256" key="4">
    <source>
        <dbReference type="ARBA" id="ARBA00022840"/>
    </source>
</evidence>
<dbReference type="EMBL" id="JAFIWB010000018">
    <property type="protein sequence ID" value="MBN6103491.1"/>
    <property type="molecule type" value="Genomic_DNA"/>
</dbReference>
<feature type="domain" description="Helicase ATP-binding" evidence="5">
    <location>
        <begin position="152"/>
        <end position="417"/>
    </location>
</feature>
<dbReference type="InterPro" id="IPR050474">
    <property type="entry name" value="Hel308_SKI2-like"/>
</dbReference>
<dbReference type="Proteomes" id="UP000695802">
    <property type="component" value="Unassembled WGS sequence"/>
</dbReference>
<dbReference type="InterPro" id="IPR014001">
    <property type="entry name" value="Helicase_ATP-bd"/>
</dbReference>
<protein>
    <submittedName>
        <fullName evidence="6">DEAD/DEAH box helicase</fullName>
    </submittedName>
</protein>
<evidence type="ECO:0000259" key="5">
    <source>
        <dbReference type="PROSITE" id="PS51192"/>
    </source>
</evidence>
<reference evidence="6 7" key="1">
    <citation type="submission" date="2021-02" db="EMBL/GenBank/DDBJ databases">
        <title>Taxonomically Unique Crown Gall-Associated Xanthomonas Stains Have Deficiency in Virulence Repertories.</title>
        <authorList>
            <person name="Mafakheri H."/>
            <person name="Taghavi S.M."/>
            <person name="Dimkic I."/>
            <person name="Nemanja K."/>
            <person name="Osdaghi E."/>
        </authorList>
    </citation>
    <scope>NUCLEOTIDE SEQUENCE [LARGE SCALE GENOMIC DNA]</scope>
    <source>
        <strain evidence="6 7">FX4</strain>
    </source>
</reference>
<dbReference type="RefSeq" id="WP_206230258.1">
    <property type="nucleotide sequence ID" value="NZ_JAFIWB010000018.1"/>
</dbReference>